<reference evidence="3 4" key="1">
    <citation type="journal article" date="2013" name="Stand. Genomic Sci.">
        <title>Genomic Encyclopedia of Type Strains, Phase I: The one thousand microbial genomes (KMG-I) project.</title>
        <authorList>
            <person name="Kyrpides N.C."/>
            <person name="Woyke T."/>
            <person name="Eisen J.A."/>
            <person name="Garrity G."/>
            <person name="Lilburn T.G."/>
            <person name="Beck B.J."/>
            <person name="Whitman W.B."/>
            <person name="Hugenholtz P."/>
            <person name="Klenk H.P."/>
        </authorList>
    </citation>
    <scope>NUCLEOTIDE SEQUENCE [LARGE SCALE GENOMIC DNA]</scope>
    <source>
        <strain evidence="3 4">DSM 45044</strain>
    </source>
</reference>
<dbReference type="Proteomes" id="UP000321617">
    <property type="component" value="Unassembled WGS sequence"/>
</dbReference>
<organism evidence="3 4">
    <name type="scientific">Stackebrandtia albiflava</name>
    <dbReference type="NCBI Taxonomy" id="406432"/>
    <lineage>
        <taxon>Bacteria</taxon>
        <taxon>Bacillati</taxon>
        <taxon>Actinomycetota</taxon>
        <taxon>Actinomycetes</taxon>
        <taxon>Glycomycetales</taxon>
        <taxon>Glycomycetaceae</taxon>
        <taxon>Stackebrandtia</taxon>
    </lineage>
</organism>
<dbReference type="RefSeq" id="WP_147135973.1">
    <property type="nucleotide sequence ID" value="NZ_BAABIJ010000001.1"/>
</dbReference>
<keyword evidence="2" id="KW-0472">Membrane</keyword>
<sequence>MTLKEDRARAVEAGAAASTVASPGGPPETEHPVPAALPVEPPAKDDQAAIRADILATRQALGRTVELLADRVNPATRTREAADRARQRMSELSRVALRRRGPLIAVLASVSITLTGLLLWHARREHHSAGCRH</sequence>
<feature type="compositionally biased region" description="Low complexity" evidence="1">
    <location>
        <begin position="11"/>
        <end position="23"/>
    </location>
</feature>
<protein>
    <submittedName>
        <fullName evidence="3">Uncharacterized protein DUF3618</fullName>
    </submittedName>
</protein>
<evidence type="ECO:0000256" key="1">
    <source>
        <dbReference type="SAM" id="MobiDB-lite"/>
    </source>
</evidence>
<keyword evidence="2" id="KW-1133">Transmembrane helix</keyword>
<feature type="compositionally biased region" description="Basic and acidic residues" evidence="1">
    <location>
        <begin position="1"/>
        <end position="10"/>
    </location>
</feature>
<evidence type="ECO:0000313" key="3">
    <source>
        <dbReference type="EMBL" id="TWJ16116.1"/>
    </source>
</evidence>
<feature type="region of interest" description="Disordered" evidence="1">
    <location>
        <begin position="1"/>
        <end position="36"/>
    </location>
</feature>
<dbReference type="EMBL" id="VLLL01000005">
    <property type="protein sequence ID" value="TWJ16116.1"/>
    <property type="molecule type" value="Genomic_DNA"/>
</dbReference>
<proteinExistence type="predicted"/>
<name>A0A562VE03_9ACTN</name>
<dbReference type="InterPro" id="IPR022062">
    <property type="entry name" value="DUF3618"/>
</dbReference>
<dbReference type="Pfam" id="PF12277">
    <property type="entry name" value="DUF3618"/>
    <property type="match status" value="1"/>
</dbReference>
<keyword evidence="4" id="KW-1185">Reference proteome</keyword>
<accession>A0A562VE03</accession>
<keyword evidence="2" id="KW-0812">Transmembrane</keyword>
<comment type="caution">
    <text evidence="3">The sequence shown here is derived from an EMBL/GenBank/DDBJ whole genome shotgun (WGS) entry which is preliminary data.</text>
</comment>
<feature type="transmembrane region" description="Helical" evidence="2">
    <location>
        <begin position="103"/>
        <end position="122"/>
    </location>
</feature>
<gene>
    <name evidence="3" type="ORF">LX16_1840</name>
</gene>
<evidence type="ECO:0000313" key="4">
    <source>
        <dbReference type="Proteomes" id="UP000321617"/>
    </source>
</evidence>
<evidence type="ECO:0000256" key="2">
    <source>
        <dbReference type="SAM" id="Phobius"/>
    </source>
</evidence>
<dbReference type="AlphaFoldDB" id="A0A562VE03"/>